<keyword evidence="3" id="KW-0808">Transferase</keyword>
<evidence type="ECO:0000256" key="4">
    <source>
        <dbReference type="ARBA" id="ARBA00047715"/>
    </source>
</evidence>
<evidence type="ECO:0000313" key="8">
    <source>
        <dbReference type="Proteomes" id="UP000199690"/>
    </source>
</evidence>
<dbReference type="InterPro" id="IPR015422">
    <property type="entry name" value="PyrdxlP-dep_Trfase_small"/>
</dbReference>
<dbReference type="InterPro" id="IPR050087">
    <property type="entry name" value="AON_synthase_class-II"/>
</dbReference>
<dbReference type="NCBIfam" id="NF005697">
    <property type="entry name" value="PRK07505.1"/>
    <property type="match status" value="1"/>
</dbReference>
<dbReference type="EMBL" id="FNVB01000002">
    <property type="protein sequence ID" value="SEF79974.1"/>
    <property type="molecule type" value="Genomic_DNA"/>
</dbReference>
<dbReference type="EC" id="2.3.1.47" evidence="2"/>
<sequence>MTSVNDVLPTNRIVRRSAATTDMYDRAVKAALTGHTITGRSGKTVRLSDGSECVEFVSCSYLGLDDHPRLIQAARSAIDKYGIHFSSSRNSMQPVEIDELEELFGEIYPGMTSVVFNSVSSVHLGVLPLLGAGILKGYPVSGNGPLFIIDRTAHASMQCIRGVLEQTGPAIRFRSEEPDTLTAALAQARSQNRTPIVLVDGIGSMGGLIDVAGISEAVGEERGYLYIDDAHGTSISGPHGAGYAFEALGNRIPPQVLLVGSLSKAFGGSGGVILVHSPEDAEVLRREANPMVFGHSNMITHVVANAESARMHLDGTVATLQDQLWANVALFDECTTRNVVNAGAPSPIRGLAMETEEAAFESAVRLRAAGILCFPVFYPVVARGTGLLRFAISAKHTPVQIESIAHHLTTV</sequence>
<dbReference type="InterPro" id="IPR015421">
    <property type="entry name" value="PyrdxlP-dep_Trfase_major"/>
</dbReference>
<dbReference type="EMBL" id="FOME01000001">
    <property type="protein sequence ID" value="SFC67585.1"/>
    <property type="molecule type" value="Genomic_DNA"/>
</dbReference>
<organism evidence="6 9">
    <name type="scientific">Saccharopolyspora kobensis</name>
    <dbReference type="NCBI Taxonomy" id="146035"/>
    <lineage>
        <taxon>Bacteria</taxon>
        <taxon>Bacillati</taxon>
        <taxon>Actinomycetota</taxon>
        <taxon>Actinomycetes</taxon>
        <taxon>Pseudonocardiales</taxon>
        <taxon>Pseudonocardiaceae</taxon>
        <taxon>Saccharopolyspora</taxon>
    </lineage>
</organism>
<feature type="domain" description="Aminotransferase class I/classII large" evidence="5">
    <location>
        <begin position="143"/>
        <end position="408"/>
    </location>
</feature>
<gene>
    <name evidence="6" type="ORF">SAMN02982929_00701</name>
    <name evidence="7" type="ORF">SAMN05216506_1011370</name>
</gene>
<keyword evidence="8" id="KW-1185">Reference proteome</keyword>
<reference evidence="6" key="1">
    <citation type="submission" date="2016-10" db="EMBL/GenBank/DDBJ databases">
        <authorList>
            <person name="de Groot N.N."/>
        </authorList>
    </citation>
    <scope>NUCLEOTIDE SEQUENCE [LARGE SCALE GENOMIC DNA]</scope>
    <source>
        <strain evidence="6">ATCC 20501</strain>
    </source>
</reference>
<dbReference type="InterPro" id="IPR015424">
    <property type="entry name" value="PyrdxlP-dep_Trfase"/>
</dbReference>
<comment type="catalytic activity">
    <reaction evidence="4">
        <text>6-carboxyhexanoyl-[ACP] + L-alanine + H(+) = (8S)-8-amino-7-oxononanoate + holo-[ACP] + CO2</text>
        <dbReference type="Rhea" id="RHEA:42288"/>
        <dbReference type="Rhea" id="RHEA-COMP:9685"/>
        <dbReference type="Rhea" id="RHEA-COMP:9955"/>
        <dbReference type="ChEBI" id="CHEBI:15378"/>
        <dbReference type="ChEBI" id="CHEBI:16526"/>
        <dbReference type="ChEBI" id="CHEBI:57972"/>
        <dbReference type="ChEBI" id="CHEBI:64479"/>
        <dbReference type="ChEBI" id="CHEBI:78846"/>
        <dbReference type="ChEBI" id="CHEBI:149468"/>
        <dbReference type="EC" id="2.3.1.47"/>
    </reaction>
</comment>
<dbReference type="SUPFAM" id="SSF53383">
    <property type="entry name" value="PLP-dependent transferases"/>
    <property type="match status" value="1"/>
</dbReference>
<evidence type="ECO:0000256" key="2">
    <source>
        <dbReference type="ARBA" id="ARBA00013187"/>
    </source>
</evidence>
<protein>
    <recommendedName>
        <fullName evidence="2">8-amino-7-oxononanoate synthase</fullName>
        <ecNumber evidence="2">2.3.1.47</ecNumber>
    </recommendedName>
</protein>
<dbReference type="AlphaFoldDB" id="A0A1H5UYC5"/>
<dbReference type="GO" id="GO:0030170">
    <property type="term" value="F:pyridoxal phosphate binding"/>
    <property type="evidence" value="ECO:0007669"/>
    <property type="project" value="InterPro"/>
</dbReference>
<dbReference type="Proteomes" id="UP000199690">
    <property type="component" value="Unassembled WGS sequence"/>
</dbReference>
<evidence type="ECO:0000313" key="7">
    <source>
        <dbReference type="EMBL" id="SFC67585.1"/>
    </source>
</evidence>
<comment type="cofactor">
    <cofactor evidence="1">
        <name>pyridoxal 5'-phosphate</name>
        <dbReference type="ChEBI" id="CHEBI:597326"/>
    </cofactor>
</comment>
<evidence type="ECO:0000256" key="3">
    <source>
        <dbReference type="ARBA" id="ARBA00022679"/>
    </source>
</evidence>
<evidence type="ECO:0000256" key="1">
    <source>
        <dbReference type="ARBA" id="ARBA00001933"/>
    </source>
</evidence>
<dbReference type="Gene3D" id="3.90.1150.10">
    <property type="entry name" value="Aspartate Aminotransferase, domain 1"/>
    <property type="match status" value="1"/>
</dbReference>
<name>A0A1H5UYC5_9PSEU</name>
<accession>A0A1H5UYC5</accession>
<dbReference type="RefSeq" id="WP_235863049.1">
    <property type="nucleotide sequence ID" value="NZ_FNVB01000002.1"/>
</dbReference>
<dbReference type="GO" id="GO:0008710">
    <property type="term" value="F:8-amino-7-oxononanoate synthase activity"/>
    <property type="evidence" value="ECO:0007669"/>
    <property type="project" value="UniProtKB-EC"/>
</dbReference>
<dbReference type="SMR" id="A0A1H5UYC5"/>
<accession>A0A1I1L3R0</accession>
<evidence type="ECO:0000313" key="6">
    <source>
        <dbReference type="EMBL" id="SEF79974.1"/>
    </source>
</evidence>
<dbReference type="PANTHER" id="PTHR13693">
    <property type="entry name" value="CLASS II AMINOTRANSFERASE/8-AMINO-7-OXONONANOATE SYNTHASE"/>
    <property type="match status" value="1"/>
</dbReference>
<evidence type="ECO:0000313" key="9">
    <source>
        <dbReference type="Proteomes" id="UP000236729"/>
    </source>
</evidence>
<reference evidence="8 9" key="2">
    <citation type="submission" date="2016-10" db="EMBL/GenBank/DDBJ databases">
        <authorList>
            <person name="Varghese N."/>
            <person name="Submissions S."/>
        </authorList>
    </citation>
    <scope>NUCLEOTIDE SEQUENCE [LARGE SCALE GENOMIC DNA]</scope>
    <source>
        <strain evidence="9">ATCC 20501</strain>
        <strain evidence="7 8">CGMCC 4.3529</strain>
    </source>
</reference>
<dbReference type="Gene3D" id="3.40.640.10">
    <property type="entry name" value="Type I PLP-dependent aspartate aminotransferase-like (Major domain)"/>
    <property type="match status" value="1"/>
</dbReference>
<evidence type="ECO:0000259" key="5">
    <source>
        <dbReference type="Pfam" id="PF00155"/>
    </source>
</evidence>
<proteinExistence type="predicted"/>
<dbReference type="Pfam" id="PF00155">
    <property type="entry name" value="Aminotran_1_2"/>
    <property type="match status" value="1"/>
</dbReference>
<dbReference type="InterPro" id="IPR004839">
    <property type="entry name" value="Aminotransferase_I/II_large"/>
</dbReference>
<dbReference type="Proteomes" id="UP000236729">
    <property type="component" value="Unassembled WGS sequence"/>
</dbReference>